<evidence type="ECO:0008006" key="5">
    <source>
        <dbReference type="Google" id="ProtNLM"/>
    </source>
</evidence>
<gene>
    <name evidence="3" type="ORF">JK634_05195</name>
</gene>
<feature type="compositionally biased region" description="Basic and acidic residues" evidence="1">
    <location>
        <begin position="31"/>
        <end position="40"/>
    </location>
</feature>
<dbReference type="Proteomes" id="UP000623681">
    <property type="component" value="Unassembled WGS sequence"/>
</dbReference>
<reference evidence="3" key="1">
    <citation type="submission" date="2021-01" db="EMBL/GenBank/DDBJ databases">
        <title>Genome public.</title>
        <authorList>
            <person name="Liu C."/>
            <person name="Sun Q."/>
        </authorList>
    </citation>
    <scope>NUCLEOTIDE SEQUENCE</scope>
    <source>
        <strain evidence="3">YIM B02565</strain>
    </source>
</reference>
<sequence>MKKVKEKVFLLSILGLLLFITTGCSNNKAIDNQDNKKTAESQDDAVVNTSNKVAEEKEANNKKDTKDTNETKKVKSVEFKEASWLGLDEDFWGRVGGEIYCLEDGKKEGHIKLVFDVNEAIKINKVMFSSESSNKKFNWSWATNTISSDKTVFKVANNVLSLSADELYEVLDPSEKEEKVSELKKGKGYEFNYYLDLDKTGFRSELKSAKTINVTFNIINSSGKEENISTSVKINK</sequence>
<dbReference type="PROSITE" id="PS51257">
    <property type="entry name" value="PROKAR_LIPOPROTEIN"/>
    <property type="match status" value="1"/>
</dbReference>
<feature type="region of interest" description="Disordered" evidence="1">
    <location>
        <begin position="30"/>
        <end position="69"/>
    </location>
</feature>
<dbReference type="EMBL" id="JAESWA010000017">
    <property type="protein sequence ID" value="MBL4931193.1"/>
    <property type="molecule type" value="Genomic_DNA"/>
</dbReference>
<evidence type="ECO:0000256" key="1">
    <source>
        <dbReference type="SAM" id="MobiDB-lite"/>
    </source>
</evidence>
<evidence type="ECO:0000256" key="2">
    <source>
        <dbReference type="SAM" id="SignalP"/>
    </source>
</evidence>
<name>A0A937FDF0_9CLOT</name>
<dbReference type="AlphaFoldDB" id="A0A937FDF0"/>
<feature type="chain" id="PRO_5036782667" description="Lipoprotein" evidence="2">
    <location>
        <begin position="30"/>
        <end position="236"/>
    </location>
</feature>
<comment type="caution">
    <text evidence="3">The sequence shown here is derived from an EMBL/GenBank/DDBJ whole genome shotgun (WGS) entry which is preliminary data.</text>
</comment>
<accession>A0A937FDF0</accession>
<feature type="compositionally biased region" description="Basic and acidic residues" evidence="1">
    <location>
        <begin position="53"/>
        <end position="69"/>
    </location>
</feature>
<protein>
    <recommendedName>
        <fullName evidence="5">Lipoprotein</fullName>
    </recommendedName>
</protein>
<evidence type="ECO:0000313" key="3">
    <source>
        <dbReference type="EMBL" id="MBL4931193.1"/>
    </source>
</evidence>
<organism evidence="3 4">
    <name type="scientific">Clostridium paridis</name>
    <dbReference type="NCBI Taxonomy" id="2803863"/>
    <lineage>
        <taxon>Bacteria</taxon>
        <taxon>Bacillati</taxon>
        <taxon>Bacillota</taxon>
        <taxon>Clostridia</taxon>
        <taxon>Eubacteriales</taxon>
        <taxon>Clostridiaceae</taxon>
        <taxon>Clostridium</taxon>
    </lineage>
</organism>
<proteinExistence type="predicted"/>
<dbReference type="RefSeq" id="WP_202766562.1">
    <property type="nucleotide sequence ID" value="NZ_JAESWA010000017.1"/>
</dbReference>
<feature type="signal peptide" evidence="2">
    <location>
        <begin position="1"/>
        <end position="29"/>
    </location>
</feature>
<evidence type="ECO:0000313" key="4">
    <source>
        <dbReference type="Proteomes" id="UP000623681"/>
    </source>
</evidence>
<keyword evidence="2" id="KW-0732">Signal</keyword>
<keyword evidence="4" id="KW-1185">Reference proteome</keyword>